<dbReference type="Proteomes" id="UP001221208">
    <property type="component" value="Unassembled WGS sequence"/>
</dbReference>
<dbReference type="EMBL" id="JAQQXR010000012">
    <property type="protein sequence ID" value="MDC8760376.1"/>
    <property type="molecule type" value="Genomic_DNA"/>
</dbReference>
<accession>A0ABT5K8H8</accession>
<keyword evidence="2" id="KW-1185">Reference proteome</keyword>
<protein>
    <recommendedName>
        <fullName evidence="3">Extradiol ring-cleavage dioxygenase LigAB LigA subunit domain-containing protein</fullName>
    </recommendedName>
</protein>
<sequence length="82" mass="8973">MSSPALETFLARLYTDEALRLAFLDDPHGEAQRHGLPAHDVAALLAIDRIGLQMAAASFTAKRAGRAQRPPAPSLWRRLLRG</sequence>
<evidence type="ECO:0000313" key="2">
    <source>
        <dbReference type="Proteomes" id="UP001221208"/>
    </source>
</evidence>
<reference evidence="1 2" key="1">
    <citation type="submission" date="2022-10" db="EMBL/GenBank/DDBJ databases">
        <title>Janthinobacterium sp. hw3 Genome sequencing.</title>
        <authorList>
            <person name="Park S."/>
        </authorList>
    </citation>
    <scope>NUCLEOTIDE SEQUENCE [LARGE SCALE GENOMIC DNA]</scope>
    <source>
        <strain evidence="2">hw3</strain>
    </source>
</reference>
<name>A0ABT5K8H8_9BURK</name>
<evidence type="ECO:0008006" key="3">
    <source>
        <dbReference type="Google" id="ProtNLM"/>
    </source>
</evidence>
<organism evidence="1 2">
    <name type="scientific">Janthinobacterium fluminis</name>
    <dbReference type="NCBI Taxonomy" id="2987524"/>
    <lineage>
        <taxon>Bacteria</taxon>
        <taxon>Pseudomonadati</taxon>
        <taxon>Pseudomonadota</taxon>
        <taxon>Betaproteobacteria</taxon>
        <taxon>Burkholderiales</taxon>
        <taxon>Oxalobacteraceae</taxon>
        <taxon>Janthinobacterium</taxon>
    </lineage>
</organism>
<evidence type="ECO:0000313" key="1">
    <source>
        <dbReference type="EMBL" id="MDC8760376.1"/>
    </source>
</evidence>
<proteinExistence type="predicted"/>
<gene>
    <name evidence="1" type="ORF">OIK44_22545</name>
</gene>
<comment type="caution">
    <text evidence="1">The sequence shown here is derived from an EMBL/GenBank/DDBJ whole genome shotgun (WGS) entry which is preliminary data.</text>
</comment>
<dbReference type="RefSeq" id="WP_273674126.1">
    <property type="nucleotide sequence ID" value="NZ_JAQQXR010000012.1"/>
</dbReference>